<gene>
    <name evidence="2" type="ORF">TVAG_485720</name>
</gene>
<dbReference type="Proteomes" id="UP000001542">
    <property type="component" value="Unassembled WGS sequence"/>
</dbReference>
<accession>A2FZT4</accession>
<protein>
    <submittedName>
        <fullName evidence="2">Uncharacterized protein</fullName>
    </submittedName>
</protein>
<dbReference type="AlphaFoldDB" id="A2FZT4"/>
<evidence type="ECO:0000256" key="1">
    <source>
        <dbReference type="SAM" id="Phobius"/>
    </source>
</evidence>
<proteinExistence type="predicted"/>
<dbReference type="VEuPathDB" id="TrichDB:TVAG_485720"/>
<reference evidence="2" key="1">
    <citation type="submission" date="2006-10" db="EMBL/GenBank/DDBJ databases">
        <authorList>
            <person name="Amadeo P."/>
            <person name="Zhao Q."/>
            <person name="Wortman J."/>
            <person name="Fraser-Liggett C."/>
            <person name="Carlton J."/>
        </authorList>
    </citation>
    <scope>NUCLEOTIDE SEQUENCE</scope>
    <source>
        <strain evidence="2">G3</strain>
    </source>
</reference>
<keyword evidence="1" id="KW-0472">Membrane</keyword>
<dbReference type="OrthoDB" id="10535387at2759"/>
<evidence type="ECO:0000313" key="2">
    <source>
        <dbReference type="EMBL" id="EAX89598.1"/>
    </source>
</evidence>
<reference evidence="2" key="2">
    <citation type="journal article" date="2007" name="Science">
        <title>Draft genome sequence of the sexually transmitted pathogen Trichomonas vaginalis.</title>
        <authorList>
            <person name="Carlton J.M."/>
            <person name="Hirt R.P."/>
            <person name="Silva J.C."/>
            <person name="Delcher A.L."/>
            <person name="Schatz M."/>
            <person name="Zhao Q."/>
            <person name="Wortman J.R."/>
            <person name="Bidwell S.L."/>
            <person name="Alsmark U.C.M."/>
            <person name="Besteiro S."/>
            <person name="Sicheritz-Ponten T."/>
            <person name="Noel C.J."/>
            <person name="Dacks J.B."/>
            <person name="Foster P.G."/>
            <person name="Simillion C."/>
            <person name="Van de Peer Y."/>
            <person name="Miranda-Saavedra D."/>
            <person name="Barton G.J."/>
            <person name="Westrop G.D."/>
            <person name="Mueller S."/>
            <person name="Dessi D."/>
            <person name="Fiori P.L."/>
            <person name="Ren Q."/>
            <person name="Paulsen I."/>
            <person name="Zhang H."/>
            <person name="Bastida-Corcuera F.D."/>
            <person name="Simoes-Barbosa A."/>
            <person name="Brown M.T."/>
            <person name="Hayes R.D."/>
            <person name="Mukherjee M."/>
            <person name="Okumura C.Y."/>
            <person name="Schneider R."/>
            <person name="Smith A.J."/>
            <person name="Vanacova S."/>
            <person name="Villalvazo M."/>
            <person name="Haas B.J."/>
            <person name="Pertea M."/>
            <person name="Feldblyum T.V."/>
            <person name="Utterback T.R."/>
            <person name="Shu C.L."/>
            <person name="Osoegawa K."/>
            <person name="de Jong P.J."/>
            <person name="Hrdy I."/>
            <person name="Horvathova L."/>
            <person name="Zubacova Z."/>
            <person name="Dolezal P."/>
            <person name="Malik S.B."/>
            <person name="Logsdon J.M. Jr."/>
            <person name="Henze K."/>
            <person name="Gupta A."/>
            <person name="Wang C.C."/>
            <person name="Dunne R.L."/>
            <person name="Upcroft J.A."/>
            <person name="Upcroft P."/>
            <person name="White O."/>
            <person name="Salzberg S.L."/>
            <person name="Tang P."/>
            <person name="Chiu C.-H."/>
            <person name="Lee Y.-S."/>
            <person name="Embley T.M."/>
            <person name="Coombs G.H."/>
            <person name="Mottram J.C."/>
            <person name="Tachezy J."/>
            <person name="Fraser-Liggett C.M."/>
            <person name="Johnson P.J."/>
        </authorList>
    </citation>
    <scope>NUCLEOTIDE SEQUENCE [LARGE SCALE GENOMIC DNA]</scope>
    <source>
        <strain evidence="2">G3</strain>
    </source>
</reference>
<keyword evidence="3" id="KW-1185">Reference proteome</keyword>
<dbReference type="RefSeq" id="XP_001302528.1">
    <property type="nucleotide sequence ID" value="XM_001302527.1"/>
</dbReference>
<sequence>MAKNILGSRFMALQHSTLSHNIVIGKSQFSRSFSSLLFTKNQNHFIKIHNTKLSSFLNSVIKVDKDDLVKNEVLTDTYRSSDENIEIDGCVFFNLRSKEDGAACNIQNSNGIYSIKNSIFQDCRCERKGGALYIKSYSLVLFGNCFHLCRCGTPNGSDGSTIYADASDIINTSFVTCHECPKFGDMCWYGICNLWHADLYSNNINISKSEVEYVCSLAHCEPARKISVIKFYTSVNGLTGNSLTFVGIRFPGNHQFGNIVNNSVKSGLIYFQDSNTDVKEFVFISNSGPLTYSCVGISNGTFIGCLFDRKYENGNGYDSTVDCKIRFRNVTQIPMPMVNTFVCNNAINFEVSFDRTPLFILIGAVGVALLMIATYYKQLLYLFRKLSGRRFK</sequence>
<dbReference type="InParanoid" id="A2FZT4"/>
<name>A2FZT4_TRIV3</name>
<dbReference type="EMBL" id="DS114186">
    <property type="protein sequence ID" value="EAX89598.1"/>
    <property type="molecule type" value="Genomic_DNA"/>
</dbReference>
<dbReference type="KEGG" id="tva:4747269"/>
<keyword evidence="1" id="KW-0812">Transmembrane</keyword>
<keyword evidence="1" id="KW-1133">Transmembrane helix</keyword>
<evidence type="ECO:0000313" key="3">
    <source>
        <dbReference type="Proteomes" id="UP000001542"/>
    </source>
</evidence>
<dbReference type="VEuPathDB" id="TrichDB:TVAGG3_0508100"/>
<organism evidence="2 3">
    <name type="scientific">Trichomonas vaginalis (strain ATCC PRA-98 / G3)</name>
    <dbReference type="NCBI Taxonomy" id="412133"/>
    <lineage>
        <taxon>Eukaryota</taxon>
        <taxon>Metamonada</taxon>
        <taxon>Parabasalia</taxon>
        <taxon>Trichomonadida</taxon>
        <taxon>Trichomonadidae</taxon>
        <taxon>Trichomonas</taxon>
    </lineage>
</organism>
<feature type="transmembrane region" description="Helical" evidence="1">
    <location>
        <begin position="358"/>
        <end position="383"/>
    </location>
</feature>